<feature type="region of interest" description="Disordered" evidence="1">
    <location>
        <begin position="1"/>
        <end position="99"/>
    </location>
</feature>
<dbReference type="Proteomes" id="UP000801492">
    <property type="component" value="Unassembled WGS sequence"/>
</dbReference>
<feature type="compositionally biased region" description="Low complexity" evidence="1">
    <location>
        <begin position="30"/>
        <end position="56"/>
    </location>
</feature>
<reference evidence="2" key="1">
    <citation type="submission" date="2019-08" db="EMBL/GenBank/DDBJ databases">
        <title>The genome of the North American firefly Photinus pyralis.</title>
        <authorList>
            <consortium name="Photinus pyralis genome working group"/>
            <person name="Fallon T.R."/>
            <person name="Sander Lower S.E."/>
            <person name="Weng J.-K."/>
        </authorList>
    </citation>
    <scope>NUCLEOTIDE SEQUENCE</scope>
    <source>
        <strain evidence="2">TRF0915ILg1</strain>
        <tissue evidence="2">Whole body</tissue>
    </source>
</reference>
<evidence type="ECO:0000313" key="2">
    <source>
        <dbReference type="EMBL" id="KAF2895259.1"/>
    </source>
</evidence>
<dbReference type="AlphaFoldDB" id="A0A8K0GD67"/>
<comment type="caution">
    <text evidence="2">The sequence shown here is derived from an EMBL/GenBank/DDBJ whole genome shotgun (WGS) entry which is preliminary data.</text>
</comment>
<organism evidence="2 3">
    <name type="scientific">Ignelater luminosus</name>
    <name type="common">Cucubano</name>
    <name type="synonym">Pyrophorus luminosus</name>
    <dbReference type="NCBI Taxonomy" id="2038154"/>
    <lineage>
        <taxon>Eukaryota</taxon>
        <taxon>Metazoa</taxon>
        <taxon>Ecdysozoa</taxon>
        <taxon>Arthropoda</taxon>
        <taxon>Hexapoda</taxon>
        <taxon>Insecta</taxon>
        <taxon>Pterygota</taxon>
        <taxon>Neoptera</taxon>
        <taxon>Endopterygota</taxon>
        <taxon>Coleoptera</taxon>
        <taxon>Polyphaga</taxon>
        <taxon>Elateriformia</taxon>
        <taxon>Elateroidea</taxon>
        <taxon>Elateridae</taxon>
        <taxon>Agrypninae</taxon>
        <taxon>Pyrophorini</taxon>
        <taxon>Ignelater</taxon>
    </lineage>
</organism>
<gene>
    <name evidence="2" type="ORF">ILUMI_10908</name>
</gene>
<feature type="non-terminal residue" evidence="2">
    <location>
        <position position="1"/>
    </location>
</feature>
<dbReference type="EMBL" id="VTPC01006081">
    <property type="protein sequence ID" value="KAF2895259.1"/>
    <property type="molecule type" value="Genomic_DNA"/>
</dbReference>
<keyword evidence="3" id="KW-1185">Reference proteome</keyword>
<accession>A0A8K0GD67</accession>
<name>A0A8K0GD67_IGNLU</name>
<proteinExistence type="predicted"/>
<evidence type="ECO:0000313" key="3">
    <source>
        <dbReference type="Proteomes" id="UP000801492"/>
    </source>
</evidence>
<feature type="region of interest" description="Disordered" evidence="1">
    <location>
        <begin position="223"/>
        <end position="248"/>
    </location>
</feature>
<protein>
    <submittedName>
        <fullName evidence="2">Uncharacterized protein</fullName>
    </submittedName>
</protein>
<sequence>MPKAKTKKGKDPPDSSQDLPDPKPQSRPASSRSQHSPTHRSPPSRTSSRANSRASQMSATSDPDAIPDPTNSQLPPPPPTTQPELFPLLPTPPRKYASVASSAPYNPIYTNSQPMFLSPQPTYSQQPLGISTNHSTAANTLVHPYPQVYTIPQSDCPEAAKQSAAKPSQARRPARRICPETVGALPVPARIAKRPLPLAQTVTADGAPSRASVIVLSDVVTAPGQTPSAPGNAEPPATGIAPYETLGE</sequence>
<evidence type="ECO:0000256" key="1">
    <source>
        <dbReference type="SAM" id="MobiDB-lite"/>
    </source>
</evidence>